<evidence type="ECO:0000313" key="3">
    <source>
        <dbReference type="Proteomes" id="UP000310314"/>
    </source>
</evidence>
<keyword evidence="1" id="KW-1133">Transmembrane helix</keyword>
<proteinExistence type="predicted"/>
<dbReference type="OrthoDB" id="1439120at2"/>
<dbReference type="RefSeq" id="WP_138658186.1">
    <property type="nucleotide sequence ID" value="NZ_VATY01000002.1"/>
</dbReference>
<name>A0A5S3PR83_9FLAO</name>
<reference evidence="2 3" key="1">
    <citation type="submission" date="2019-05" db="EMBL/GenBank/DDBJ databases">
        <authorList>
            <person name="Zhang J.-Y."/>
            <person name="Feg X."/>
            <person name="Du Z.-J."/>
        </authorList>
    </citation>
    <scope>NUCLEOTIDE SEQUENCE [LARGE SCALE GENOMIC DNA]</scope>
    <source>
        <strain evidence="2 3">RZ26</strain>
    </source>
</reference>
<evidence type="ECO:0000313" key="2">
    <source>
        <dbReference type="EMBL" id="TMM57204.1"/>
    </source>
</evidence>
<feature type="transmembrane region" description="Helical" evidence="1">
    <location>
        <begin position="16"/>
        <end position="36"/>
    </location>
</feature>
<gene>
    <name evidence="2" type="ORF">FEE95_11995</name>
</gene>
<evidence type="ECO:0000256" key="1">
    <source>
        <dbReference type="SAM" id="Phobius"/>
    </source>
</evidence>
<keyword evidence="1" id="KW-0472">Membrane</keyword>
<accession>A0A5S3PR83</accession>
<sequence length="189" mass="21832">MKKWYQFIDWIKSANINIIVAFTALLTSVCALYISIQEVHIMRTQQKALMFPYLTLGKIYNSDGFGIRLKNSGNGLAKINSYKIHNDSMYFKDWEQVVQILAPEAKNINYSIIKTSGGIQDEIITPDEDLNLIFLQWTDETRKLEKTIKSLKIEICYSSLLDDYWTVQGKVPVESSKKCRVDLEMEFGL</sequence>
<keyword evidence="3" id="KW-1185">Reference proteome</keyword>
<keyword evidence="1" id="KW-0812">Transmembrane</keyword>
<organism evidence="2 3">
    <name type="scientific">Maribacter algarum</name>
    <name type="common">ex Zhang et al. 2020</name>
    <dbReference type="NCBI Taxonomy" id="2578118"/>
    <lineage>
        <taxon>Bacteria</taxon>
        <taxon>Pseudomonadati</taxon>
        <taxon>Bacteroidota</taxon>
        <taxon>Flavobacteriia</taxon>
        <taxon>Flavobacteriales</taxon>
        <taxon>Flavobacteriaceae</taxon>
        <taxon>Maribacter</taxon>
    </lineage>
</organism>
<comment type="caution">
    <text evidence="2">The sequence shown here is derived from an EMBL/GenBank/DDBJ whole genome shotgun (WGS) entry which is preliminary data.</text>
</comment>
<protein>
    <submittedName>
        <fullName evidence="2">Uncharacterized protein</fullName>
    </submittedName>
</protein>
<dbReference type="Proteomes" id="UP000310314">
    <property type="component" value="Unassembled WGS sequence"/>
</dbReference>
<dbReference type="AlphaFoldDB" id="A0A5S3PR83"/>
<dbReference type="EMBL" id="VATY01000002">
    <property type="protein sequence ID" value="TMM57204.1"/>
    <property type="molecule type" value="Genomic_DNA"/>
</dbReference>